<dbReference type="Pfam" id="PF08521">
    <property type="entry name" value="2CSK_N"/>
    <property type="match status" value="1"/>
</dbReference>
<gene>
    <name evidence="14" type="ORF">E7V67_015660</name>
</gene>
<sequence>MASLRVRLLRWLIGPILLVNLAGGALVYALAWLPAQQAFDQGLLDTAHALAASPPQTWQPARAGDSEAVYLAVRGPAGRLLAGDPDLPRVDTYSQAVDALVHGEPARLVRIRTAQGVTVTVAKTLRQRGQTQAAIVRALVLLEAVLTSVSAALVWYAVTRGLRPLGHLRAALRARAADDVAPLAIDDVPAELEPVVRAVNGLLEQSAQNARVRQDFLANMAHQLRTPLAGLQAQLDVLARGRAGTGDAATLALMRAATERMTRQVGQLLALARAEPGQPGRRRAERVALDELLGESVQQFVEQAARKHIDLGFELAPAIVQGDRFQLRDLADNLIDNALRYTPEGGRVTVSCGVGGEGAFLIVEDNGPGIPPALRTAVFSRFVRLDEHSAGTGIGLAIVREIAAAHGARVDIDTATGGQGARFVVRFGSLNTGVRPPGFAGKPHCQPPVRISSG</sequence>
<evidence type="ECO:0000256" key="11">
    <source>
        <dbReference type="SAM" id="Phobius"/>
    </source>
</evidence>
<dbReference type="PROSITE" id="PS50885">
    <property type="entry name" value="HAMP"/>
    <property type="match status" value="1"/>
</dbReference>
<feature type="transmembrane region" description="Helical" evidence="11">
    <location>
        <begin position="12"/>
        <end position="33"/>
    </location>
</feature>
<dbReference type="Pfam" id="PF02518">
    <property type="entry name" value="HATPase_c"/>
    <property type="match status" value="1"/>
</dbReference>
<dbReference type="InterPro" id="IPR005467">
    <property type="entry name" value="His_kinase_dom"/>
</dbReference>
<keyword evidence="4" id="KW-0597">Phosphoprotein</keyword>
<keyword evidence="8 11" id="KW-1133">Transmembrane helix</keyword>
<accession>A0ABZ1UEA6</accession>
<dbReference type="SUPFAM" id="SSF47384">
    <property type="entry name" value="Homodimeric domain of signal transducing histidine kinase"/>
    <property type="match status" value="1"/>
</dbReference>
<dbReference type="InterPro" id="IPR003661">
    <property type="entry name" value="HisK_dim/P_dom"/>
</dbReference>
<dbReference type="PANTHER" id="PTHR45436:SF1">
    <property type="entry name" value="SENSOR PROTEIN QSEC"/>
    <property type="match status" value="1"/>
</dbReference>
<dbReference type="EC" id="2.7.13.3" evidence="3"/>
<dbReference type="InterPro" id="IPR036890">
    <property type="entry name" value="HATPase_C_sf"/>
</dbReference>
<evidence type="ECO:0000256" key="2">
    <source>
        <dbReference type="ARBA" id="ARBA00004370"/>
    </source>
</evidence>
<evidence type="ECO:0000259" key="12">
    <source>
        <dbReference type="PROSITE" id="PS50109"/>
    </source>
</evidence>
<dbReference type="SMART" id="SM00388">
    <property type="entry name" value="HisKA"/>
    <property type="match status" value="1"/>
</dbReference>
<evidence type="ECO:0000259" key="13">
    <source>
        <dbReference type="PROSITE" id="PS50885"/>
    </source>
</evidence>
<evidence type="ECO:0000256" key="6">
    <source>
        <dbReference type="ARBA" id="ARBA00022692"/>
    </source>
</evidence>
<dbReference type="PRINTS" id="PR00344">
    <property type="entry name" value="BCTRLSENSOR"/>
</dbReference>
<dbReference type="EMBL" id="CP136508">
    <property type="protein sequence ID" value="WUR11155.1"/>
    <property type="molecule type" value="Genomic_DNA"/>
</dbReference>
<evidence type="ECO:0000256" key="10">
    <source>
        <dbReference type="ARBA" id="ARBA00023136"/>
    </source>
</evidence>
<dbReference type="Pfam" id="PF00512">
    <property type="entry name" value="HisKA"/>
    <property type="match status" value="1"/>
</dbReference>
<evidence type="ECO:0000256" key="1">
    <source>
        <dbReference type="ARBA" id="ARBA00000085"/>
    </source>
</evidence>
<evidence type="ECO:0000313" key="15">
    <source>
        <dbReference type="Proteomes" id="UP000321323"/>
    </source>
</evidence>
<dbReference type="GO" id="GO:0004673">
    <property type="term" value="F:protein histidine kinase activity"/>
    <property type="evidence" value="ECO:0007669"/>
    <property type="project" value="UniProtKB-EC"/>
</dbReference>
<dbReference type="Gene3D" id="1.10.287.130">
    <property type="match status" value="1"/>
</dbReference>
<dbReference type="InterPro" id="IPR036097">
    <property type="entry name" value="HisK_dim/P_sf"/>
</dbReference>
<evidence type="ECO:0000313" key="14">
    <source>
        <dbReference type="EMBL" id="WUR11155.1"/>
    </source>
</evidence>
<organism evidence="14 15">
    <name type="scientific">[Empedobacter] haloabium</name>
    <dbReference type="NCBI Taxonomy" id="592317"/>
    <lineage>
        <taxon>Bacteria</taxon>
        <taxon>Pseudomonadati</taxon>
        <taxon>Pseudomonadota</taxon>
        <taxon>Betaproteobacteria</taxon>
        <taxon>Burkholderiales</taxon>
        <taxon>Oxalobacteraceae</taxon>
        <taxon>Telluria group</taxon>
        <taxon>Telluria group incertae sedis</taxon>
    </lineage>
</organism>
<dbReference type="InterPro" id="IPR013727">
    <property type="entry name" value="2CSK_N"/>
</dbReference>
<keyword evidence="10 11" id="KW-0472">Membrane</keyword>
<protein>
    <recommendedName>
        <fullName evidence="3">histidine kinase</fullName>
        <ecNumber evidence="3">2.7.13.3</ecNumber>
    </recommendedName>
</protein>
<evidence type="ECO:0000256" key="4">
    <source>
        <dbReference type="ARBA" id="ARBA00022553"/>
    </source>
</evidence>
<dbReference type="PANTHER" id="PTHR45436">
    <property type="entry name" value="SENSOR HISTIDINE KINASE YKOH"/>
    <property type="match status" value="1"/>
</dbReference>
<comment type="subcellular location">
    <subcellularLocation>
        <location evidence="2">Membrane</location>
    </subcellularLocation>
</comment>
<keyword evidence="7 14" id="KW-0418">Kinase</keyword>
<dbReference type="Gene3D" id="3.30.565.10">
    <property type="entry name" value="Histidine kinase-like ATPase, C-terminal domain"/>
    <property type="match status" value="1"/>
</dbReference>
<feature type="transmembrane region" description="Helical" evidence="11">
    <location>
        <begin position="134"/>
        <end position="158"/>
    </location>
</feature>
<dbReference type="PROSITE" id="PS50109">
    <property type="entry name" value="HIS_KIN"/>
    <property type="match status" value="1"/>
</dbReference>
<dbReference type="CDD" id="cd00075">
    <property type="entry name" value="HATPase"/>
    <property type="match status" value="1"/>
</dbReference>
<dbReference type="SUPFAM" id="SSF55874">
    <property type="entry name" value="ATPase domain of HSP90 chaperone/DNA topoisomerase II/histidine kinase"/>
    <property type="match status" value="1"/>
</dbReference>
<dbReference type="InterPro" id="IPR003594">
    <property type="entry name" value="HATPase_dom"/>
</dbReference>
<evidence type="ECO:0000256" key="7">
    <source>
        <dbReference type="ARBA" id="ARBA00022777"/>
    </source>
</evidence>
<evidence type="ECO:0000256" key="5">
    <source>
        <dbReference type="ARBA" id="ARBA00022679"/>
    </source>
</evidence>
<proteinExistence type="predicted"/>
<keyword evidence="15" id="KW-1185">Reference proteome</keyword>
<feature type="domain" description="HAMP" evidence="13">
    <location>
        <begin position="159"/>
        <end position="211"/>
    </location>
</feature>
<evidence type="ECO:0000256" key="3">
    <source>
        <dbReference type="ARBA" id="ARBA00012438"/>
    </source>
</evidence>
<dbReference type="CDD" id="cd00082">
    <property type="entry name" value="HisKA"/>
    <property type="match status" value="1"/>
</dbReference>
<dbReference type="SMART" id="SM00387">
    <property type="entry name" value="HATPase_c"/>
    <property type="match status" value="1"/>
</dbReference>
<dbReference type="InterPro" id="IPR050428">
    <property type="entry name" value="TCS_sensor_his_kinase"/>
</dbReference>
<keyword evidence="6 11" id="KW-0812">Transmembrane</keyword>
<keyword evidence="5 14" id="KW-0808">Transferase</keyword>
<keyword evidence="9" id="KW-0902">Two-component regulatory system</keyword>
<dbReference type="InterPro" id="IPR004358">
    <property type="entry name" value="Sig_transdc_His_kin-like_C"/>
</dbReference>
<comment type="catalytic activity">
    <reaction evidence="1">
        <text>ATP + protein L-histidine = ADP + protein N-phospho-L-histidine.</text>
        <dbReference type="EC" id="2.7.13.3"/>
    </reaction>
</comment>
<dbReference type="InterPro" id="IPR003660">
    <property type="entry name" value="HAMP_dom"/>
</dbReference>
<evidence type="ECO:0000256" key="8">
    <source>
        <dbReference type="ARBA" id="ARBA00022989"/>
    </source>
</evidence>
<evidence type="ECO:0000256" key="9">
    <source>
        <dbReference type="ARBA" id="ARBA00023012"/>
    </source>
</evidence>
<feature type="domain" description="Histidine kinase" evidence="12">
    <location>
        <begin position="219"/>
        <end position="431"/>
    </location>
</feature>
<dbReference type="Proteomes" id="UP000321323">
    <property type="component" value="Chromosome"/>
</dbReference>
<reference evidence="14 15" key="1">
    <citation type="journal article" date="2019" name="Int. J. Syst. Evol. Microbiol.">
        <title>The Draft Whole-Genome Sequence of the Antibiotic Producer Empedobacter haloabium ATCC 31962 Provides Indications for Its Taxonomic Reclassification.</title>
        <authorList>
            <person name="Miess H."/>
            <person name="Arlt P."/>
            <person name="Apel A.K."/>
            <person name="Weber T."/>
            <person name="Nieselt K."/>
            <person name="Hanssen F."/>
            <person name="Czemmel S."/>
            <person name="Nahnsen S."/>
            <person name="Gross H."/>
        </authorList>
    </citation>
    <scope>NUCLEOTIDE SEQUENCE [LARGE SCALE GENOMIC DNA]</scope>
    <source>
        <strain evidence="14 15">ATCC 31962</strain>
    </source>
</reference>
<name>A0ABZ1UEA6_9BURK</name>